<sequence>MTATLEMPHVAECTVLGCDYNHDGCRAFAVTISSAHAGSTASCATFIDIGARGGLDRVVAQVGACQRTDCVFNESLECRAEAVRIGPGGGTAHCLTYTHG</sequence>
<feature type="domain" description="DUF1540" evidence="1">
    <location>
        <begin position="13"/>
        <end position="46"/>
    </location>
</feature>
<evidence type="ECO:0000313" key="3">
    <source>
        <dbReference type="Proteomes" id="UP000007962"/>
    </source>
</evidence>
<feature type="domain" description="DUF1540" evidence="1">
    <location>
        <begin position="65"/>
        <end position="88"/>
    </location>
</feature>
<dbReference type="AlphaFoldDB" id="C5BX56"/>
<evidence type="ECO:0000313" key="2">
    <source>
        <dbReference type="EMBL" id="ACQ78731.1"/>
    </source>
</evidence>
<evidence type="ECO:0000259" key="1">
    <source>
        <dbReference type="Pfam" id="PF07561"/>
    </source>
</evidence>
<dbReference type="Pfam" id="PF07561">
    <property type="entry name" value="DUF1540"/>
    <property type="match status" value="2"/>
</dbReference>
<dbReference type="STRING" id="471853.Bcav_0468"/>
<accession>C5BX56</accession>
<keyword evidence="3" id="KW-1185">Reference proteome</keyword>
<proteinExistence type="predicted"/>
<dbReference type="InterPro" id="IPR011437">
    <property type="entry name" value="DUF1540"/>
</dbReference>
<dbReference type="HOGENOM" id="CLU_151939_1_0_11"/>
<dbReference type="OrthoDB" id="3213529at2"/>
<dbReference type="RefSeq" id="WP_012725511.1">
    <property type="nucleotide sequence ID" value="NC_012669.1"/>
</dbReference>
<organism evidence="2 3">
    <name type="scientific">Beutenbergia cavernae (strain ATCC BAA-8 / DSM 12333 / CCUG 43141 / JCM 11478 / NBRC 16432 / NCIMB 13614 / HKI 0122)</name>
    <dbReference type="NCBI Taxonomy" id="471853"/>
    <lineage>
        <taxon>Bacteria</taxon>
        <taxon>Bacillati</taxon>
        <taxon>Actinomycetota</taxon>
        <taxon>Actinomycetes</taxon>
        <taxon>Micrococcales</taxon>
        <taxon>Beutenbergiaceae</taxon>
        <taxon>Beutenbergia</taxon>
    </lineage>
</organism>
<dbReference type="EMBL" id="CP001618">
    <property type="protein sequence ID" value="ACQ78731.1"/>
    <property type="molecule type" value="Genomic_DNA"/>
</dbReference>
<protein>
    <recommendedName>
        <fullName evidence="1">DUF1540 domain-containing protein</fullName>
    </recommendedName>
</protein>
<dbReference type="KEGG" id="bcv:Bcav_0468"/>
<name>C5BX56_BEUC1</name>
<reference evidence="2 3" key="1">
    <citation type="journal article" date="2009" name="Stand. Genomic Sci.">
        <title>Complete genome sequence of Beutenbergia cavernae type strain (HKI 0122).</title>
        <authorList>
            <person name="Land M."/>
            <person name="Pukall R."/>
            <person name="Abt B."/>
            <person name="Goker M."/>
            <person name="Rohde M."/>
            <person name="Glavina Del Rio T."/>
            <person name="Tice H."/>
            <person name="Copeland A."/>
            <person name="Cheng J.F."/>
            <person name="Lucas S."/>
            <person name="Chen F."/>
            <person name="Nolan M."/>
            <person name="Bruce D."/>
            <person name="Goodwin L."/>
            <person name="Pitluck S."/>
            <person name="Ivanova N."/>
            <person name="Mavromatis K."/>
            <person name="Ovchinnikova G."/>
            <person name="Pati A."/>
            <person name="Chen A."/>
            <person name="Palaniappan K."/>
            <person name="Hauser L."/>
            <person name="Chang Y.J."/>
            <person name="Jefferies C.C."/>
            <person name="Saunders E."/>
            <person name="Brettin T."/>
            <person name="Detter J.C."/>
            <person name="Han C."/>
            <person name="Chain P."/>
            <person name="Bristow J."/>
            <person name="Eisen J.A."/>
            <person name="Markowitz V."/>
            <person name="Hugenholtz P."/>
            <person name="Kyrpides N.C."/>
            <person name="Klenk H.P."/>
            <person name="Lapidus A."/>
        </authorList>
    </citation>
    <scope>NUCLEOTIDE SEQUENCE [LARGE SCALE GENOMIC DNA]</scope>
    <source>
        <strain evidence="3">ATCC BAA-8 / DSM 12333 / NBRC 16432</strain>
    </source>
</reference>
<dbReference type="Proteomes" id="UP000007962">
    <property type="component" value="Chromosome"/>
</dbReference>
<dbReference type="eggNOG" id="ENOG50331V9">
    <property type="taxonomic scope" value="Bacteria"/>
</dbReference>
<gene>
    <name evidence="2" type="ordered locus">Bcav_0468</name>
</gene>